<name>A0A6D2IYP1_9BRAS</name>
<accession>A0A6D2IYP1</accession>
<dbReference type="AlphaFoldDB" id="A0A6D2IYP1"/>
<sequence>MVSGGEQEAVDIAKLVKQVSACFEEQTENMWKSALASLEVQITSLFDKLKMEFEEVFERRKGDTHDIHHQQSIGGFNNGGFSGNNSNGVGDLSNKKLGDAVIQGKLKKANVKRRSRSKVAVPSEASETCGVGGTGYKEDDDDEEMSDDIVLKNLYTKLGNASINGKVSSTYDT</sequence>
<reference evidence="2" key="1">
    <citation type="submission" date="2020-01" db="EMBL/GenBank/DDBJ databases">
        <authorList>
            <person name="Mishra B."/>
        </authorList>
    </citation>
    <scope>NUCLEOTIDE SEQUENCE [LARGE SCALE GENOMIC DNA]</scope>
</reference>
<evidence type="ECO:0000313" key="2">
    <source>
        <dbReference type="EMBL" id="CAA7034368.1"/>
    </source>
</evidence>
<keyword evidence="3" id="KW-1185">Reference proteome</keyword>
<comment type="caution">
    <text evidence="2">The sequence shown here is derived from an EMBL/GenBank/DDBJ whole genome shotgun (WGS) entry which is preliminary data.</text>
</comment>
<evidence type="ECO:0000313" key="3">
    <source>
        <dbReference type="Proteomes" id="UP000467841"/>
    </source>
</evidence>
<organism evidence="2 3">
    <name type="scientific">Microthlaspi erraticum</name>
    <dbReference type="NCBI Taxonomy" id="1685480"/>
    <lineage>
        <taxon>Eukaryota</taxon>
        <taxon>Viridiplantae</taxon>
        <taxon>Streptophyta</taxon>
        <taxon>Embryophyta</taxon>
        <taxon>Tracheophyta</taxon>
        <taxon>Spermatophyta</taxon>
        <taxon>Magnoliopsida</taxon>
        <taxon>eudicotyledons</taxon>
        <taxon>Gunneridae</taxon>
        <taxon>Pentapetalae</taxon>
        <taxon>rosids</taxon>
        <taxon>malvids</taxon>
        <taxon>Brassicales</taxon>
        <taxon>Brassicaceae</taxon>
        <taxon>Coluteocarpeae</taxon>
        <taxon>Microthlaspi</taxon>
    </lineage>
</organism>
<proteinExistence type="predicted"/>
<dbReference type="EMBL" id="CACVBM020001145">
    <property type="protein sequence ID" value="CAA7034368.1"/>
    <property type="molecule type" value="Genomic_DNA"/>
</dbReference>
<dbReference type="Proteomes" id="UP000467841">
    <property type="component" value="Unassembled WGS sequence"/>
</dbReference>
<gene>
    <name evidence="2" type="ORF">MERR_LOCUS21603</name>
</gene>
<evidence type="ECO:0000256" key="1">
    <source>
        <dbReference type="SAM" id="MobiDB-lite"/>
    </source>
</evidence>
<protein>
    <submittedName>
        <fullName evidence="2">Uncharacterized protein</fullName>
    </submittedName>
</protein>
<feature type="region of interest" description="Disordered" evidence="1">
    <location>
        <begin position="113"/>
        <end position="144"/>
    </location>
</feature>